<accession>A0AA39W4Q2</accession>
<dbReference type="SUPFAM" id="SSF52058">
    <property type="entry name" value="L domain-like"/>
    <property type="match status" value="1"/>
</dbReference>
<feature type="domain" description="Disease resistance protein At4g27190-like leucine-rich repeats" evidence="4">
    <location>
        <begin position="525"/>
        <end position="621"/>
    </location>
</feature>
<feature type="domain" description="NB-ARC" evidence="3">
    <location>
        <begin position="1"/>
        <end position="151"/>
    </location>
</feature>
<keyword evidence="6" id="KW-1185">Reference proteome</keyword>
<organism evidence="5 6">
    <name type="scientific">Acer saccharum</name>
    <name type="common">Sugar maple</name>
    <dbReference type="NCBI Taxonomy" id="4024"/>
    <lineage>
        <taxon>Eukaryota</taxon>
        <taxon>Viridiplantae</taxon>
        <taxon>Streptophyta</taxon>
        <taxon>Embryophyta</taxon>
        <taxon>Tracheophyta</taxon>
        <taxon>Spermatophyta</taxon>
        <taxon>Magnoliopsida</taxon>
        <taxon>eudicotyledons</taxon>
        <taxon>Gunneridae</taxon>
        <taxon>Pentapetalae</taxon>
        <taxon>rosids</taxon>
        <taxon>malvids</taxon>
        <taxon>Sapindales</taxon>
        <taxon>Sapindaceae</taxon>
        <taxon>Hippocastanoideae</taxon>
        <taxon>Acereae</taxon>
        <taxon>Acer</taxon>
    </lineage>
</organism>
<evidence type="ECO:0000259" key="3">
    <source>
        <dbReference type="Pfam" id="PF00931"/>
    </source>
</evidence>
<dbReference type="InterPro" id="IPR027417">
    <property type="entry name" value="P-loop_NTPase"/>
</dbReference>
<gene>
    <name evidence="5" type="ORF">LWI29_032199</name>
</gene>
<evidence type="ECO:0000313" key="6">
    <source>
        <dbReference type="Proteomes" id="UP001168877"/>
    </source>
</evidence>
<evidence type="ECO:0008006" key="7">
    <source>
        <dbReference type="Google" id="ProtNLM"/>
    </source>
</evidence>
<feature type="domain" description="Disease resistance protein At4g27190-like leucine-rich repeats" evidence="4">
    <location>
        <begin position="799"/>
        <end position="917"/>
    </location>
</feature>
<keyword evidence="2" id="KW-0611">Plant defense</keyword>
<dbReference type="PANTHER" id="PTHR33463">
    <property type="entry name" value="NB-ARC DOMAIN-CONTAINING PROTEIN-RELATED"/>
    <property type="match status" value="1"/>
</dbReference>
<dbReference type="InterPro" id="IPR050905">
    <property type="entry name" value="Plant_NBS-LRR"/>
</dbReference>
<feature type="domain" description="Disease resistance protein At4g27190-like leucine-rich repeats" evidence="4">
    <location>
        <begin position="682"/>
        <end position="779"/>
    </location>
</feature>
<dbReference type="InterPro" id="IPR032675">
    <property type="entry name" value="LRR_dom_sf"/>
</dbReference>
<dbReference type="GO" id="GO:0043531">
    <property type="term" value="F:ADP binding"/>
    <property type="evidence" value="ECO:0007669"/>
    <property type="project" value="InterPro"/>
</dbReference>
<dbReference type="Gene3D" id="3.80.10.10">
    <property type="entry name" value="Ribonuclease Inhibitor"/>
    <property type="match status" value="3"/>
</dbReference>
<evidence type="ECO:0000256" key="1">
    <source>
        <dbReference type="ARBA" id="ARBA00008894"/>
    </source>
</evidence>
<dbReference type="Gene3D" id="3.40.50.300">
    <property type="entry name" value="P-loop containing nucleotide triphosphate hydrolases"/>
    <property type="match status" value="1"/>
</dbReference>
<dbReference type="InterPro" id="IPR057135">
    <property type="entry name" value="At4g27190-like_LRR"/>
</dbReference>
<dbReference type="EMBL" id="JAUESC010000003">
    <property type="protein sequence ID" value="KAK0602308.1"/>
    <property type="molecule type" value="Genomic_DNA"/>
</dbReference>
<comment type="caution">
    <text evidence="5">The sequence shown here is derived from an EMBL/GenBank/DDBJ whole genome shotgun (WGS) entry which is preliminary data.</text>
</comment>
<reference evidence="5" key="2">
    <citation type="submission" date="2023-06" db="EMBL/GenBank/DDBJ databases">
        <authorList>
            <person name="Swenson N.G."/>
            <person name="Wegrzyn J.L."/>
            <person name="Mcevoy S.L."/>
        </authorList>
    </citation>
    <scope>NUCLEOTIDE SEQUENCE</scope>
    <source>
        <strain evidence="5">NS2018</strain>
        <tissue evidence="5">Leaf</tissue>
    </source>
</reference>
<dbReference type="SUPFAM" id="SSF52047">
    <property type="entry name" value="RNI-like"/>
    <property type="match status" value="1"/>
</dbReference>
<name>A0AA39W4Q2_ACESA</name>
<reference evidence="5" key="1">
    <citation type="journal article" date="2022" name="Plant J.">
        <title>Strategies of tolerance reflected in two North American maple genomes.</title>
        <authorList>
            <person name="McEvoy S.L."/>
            <person name="Sezen U.U."/>
            <person name="Trouern-Trend A."/>
            <person name="McMahon S.M."/>
            <person name="Schaberg P.G."/>
            <person name="Yang J."/>
            <person name="Wegrzyn J.L."/>
            <person name="Swenson N.G."/>
        </authorList>
    </citation>
    <scope>NUCLEOTIDE SEQUENCE</scope>
    <source>
        <strain evidence="5">NS2018</strain>
    </source>
</reference>
<evidence type="ECO:0000313" key="5">
    <source>
        <dbReference type="EMBL" id="KAK0602308.1"/>
    </source>
</evidence>
<dbReference type="Pfam" id="PF00931">
    <property type="entry name" value="NB-ARC"/>
    <property type="match status" value="1"/>
</dbReference>
<protein>
    <recommendedName>
        <fullName evidence="7">NB-ARC domain-containing protein</fullName>
    </recommendedName>
</protein>
<sequence>MGGVGKTTLAKAVVSKAKEENIFNEVVMVVVSNRDINKDEDILSAKIRDIQGQLADFLNLKLQEETIQGRAGRLKKRLEIEKKILIILDDIWEKIDLEMIGIPVDDHHKDCKIFLTTRQKQVCIDMGCQSRIPLDVLNEEEGLVLFKRHSGLNDDQSPTMIKLAKEVVEECKGTNAELGNASLSELYQLNHLTILSLNINVQPCLSKDFVLPTKLLRYDIRVNDYAVASYPKSRLLTIRGIEATSLVAFKALYEKVEYLELIGIKGCCQNMVSSIDETGLNELRRLSLSYFDELECIIDTTHQQDVPSTAFSNLVHLSLKSVGLREICSGGRPPGGFLENLETLEIRDCDNMSCLFPSWVLIQRLRKLKKVTVKVCGELEDVFQLEGLSYAQVNPFLLSSLESLHLSWLHNLRYIWKGPTQQVSLQSLTVVEVESCNKLRYLFTLSLARSLLQLEQLTVKNCGSLEHIVEIKEAEENVGGGGGNDVMFPRLRKLQLERLENFINFYSENSSLNLRTAKEQMWGLRHGLPNLEELYIWNCRVQVLFHLEGLEQELAFPSLKVLDLYNLKELECLCKGPTLLLSLPNLKKLKVYGCDRLRHMFSPSLARNLLQLEELIIGYCGELEYIVSIKEAEENVGGGGGNDVMLPKLRILRLSGLENFIDIYSENSSLNVQTVKKQLRGLRHGFPNLEELYISQCRVQVLFHLEGLEQELAFPSLKVIELESLNELECLCKGPMHLLSIPNLKKLGVWSCKRLRHMFSPSLARNFMQLEEMIIEDCGEMEQIFIEDDAAEYHLTLLKDHLQWPLLFPNLSSISIQGCDKLKTLFPAITTAQSGLQKLKTLIVKSSSQLEELFGHKDEADMTSDREMVLPQLQNLTLRQLASLVNFCPIGYHFKFPSLSELVVSRCPKITTRFSVDQNRSVYAEVEAPQTSKEDVDMEQSPPEITREIYCRNPDALRKRLPPYIGK</sequence>
<dbReference type="SUPFAM" id="SSF52540">
    <property type="entry name" value="P-loop containing nucleoside triphosphate hydrolases"/>
    <property type="match status" value="1"/>
</dbReference>
<feature type="domain" description="Disease resistance protein At4g27190-like leucine-rich repeats" evidence="4">
    <location>
        <begin position="314"/>
        <end position="463"/>
    </location>
</feature>
<dbReference type="Pfam" id="PF23247">
    <property type="entry name" value="LRR_RPS2"/>
    <property type="match status" value="4"/>
</dbReference>
<evidence type="ECO:0000259" key="4">
    <source>
        <dbReference type="Pfam" id="PF23247"/>
    </source>
</evidence>
<evidence type="ECO:0000256" key="2">
    <source>
        <dbReference type="ARBA" id="ARBA00022821"/>
    </source>
</evidence>
<dbReference type="PANTHER" id="PTHR33463:SF203">
    <property type="entry name" value="AAA+ ATPASE DOMAIN-CONTAINING PROTEIN"/>
    <property type="match status" value="1"/>
</dbReference>
<dbReference type="InterPro" id="IPR002182">
    <property type="entry name" value="NB-ARC"/>
</dbReference>
<proteinExistence type="inferred from homology"/>
<dbReference type="Proteomes" id="UP001168877">
    <property type="component" value="Unassembled WGS sequence"/>
</dbReference>
<dbReference type="AlphaFoldDB" id="A0AA39W4Q2"/>
<comment type="similarity">
    <text evidence="1">Belongs to the disease resistance NB-LRR family.</text>
</comment>